<gene>
    <name evidence="2" type="ORF">V8201_09105</name>
</gene>
<keyword evidence="3" id="KW-1185">Reference proteome</keyword>
<organism evidence="2 3">
    <name type="scientific">Sphingomonas kyungheensis</name>
    <dbReference type="NCBI Taxonomy" id="1069987"/>
    <lineage>
        <taxon>Bacteria</taxon>
        <taxon>Pseudomonadati</taxon>
        <taxon>Pseudomonadota</taxon>
        <taxon>Alphaproteobacteria</taxon>
        <taxon>Sphingomonadales</taxon>
        <taxon>Sphingomonadaceae</taxon>
        <taxon>Sphingomonas</taxon>
    </lineage>
</organism>
<comment type="caution">
    <text evidence="2">The sequence shown here is derived from an EMBL/GenBank/DDBJ whole genome shotgun (WGS) entry which is preliminary data.</text>
</comment>
<dbReference type="RefSeq" id="WP_336545086.1">
    <property type="nucleotide sequence ID" value="NZ_JBBBDM010000003.1"/>
</dbReference>
<evidence type="ECO:0000313" key="2">
    <source>
        <dbReference type="EMBL" id="MEI5687232.1"/>
    </source>
</evidence>
<feature type="region of interest" description="Disordered" evidence="1">
    <location>
        <begin position="175"/>
        <end position="195"/>
    </location>
</feature>
<accession>A0ABU8H2L4</accession>
<evidence type="ECO:0000313" key="3">
    <source>
        <dbReference type="Proteomes" id="UP001367771"/>
    </source>
</evidence>
<name>A0ABU8H2L4_9SPHN</name>
<sequence>MIYTLNSPFAEALQRRRHLRGAATRLLLNIAGDDFAVAPGERPVVEVADLGNGLVRTRPGIARVGGDEMIRRAAPIGVPTLPWPCDAPRGSDEERAHRAGGVLLRPLRVHERQSLAGSDALAPMTSRALESEHRASRGGRHLRIIVEVRAVSRGAIRRSLWAIPAGQLRAATNPRNQWAQQQRRAGQVPDGWHRI</sequence>
<dbReference type="Proteomes" id="UP001367771">
    <property type="component" value="Unassembled WGS sequence"/>
</dbReference>
<reference evidence="2 3" key="1">
    <citation type="journal article" date="2013" name="Int. J. Syst. Evol. Microbiol.">
        <title>Sphingomonas kyungheensis sp. nov., a bacterium with ginsenoside-converting activity isolated from soil of a ginseng field.</title>
        <authorList>
            <person name="Son H.M."/>
            <person name="Yang J.E."/>
            <person name="Park Y."/>
            <person name="Han C.K."/>
            <person name="Kim S.G."/>
            <person name="Kook M."/>
            <person name="Yi T.H."/>
        </authorList>
    </citation>
    <scope>NUCLEOTIDE SEQUENCE [LARGE SCALE GENOMIC DNA]</scope>
    <source>
        <strain evidence="2 3">LMG 26582</strain>
    </source>
</reference>
<evidence type="ECO:0000256" key="1">
    <source>
        <dbReference type="SAM" id="MobiDB-lite"/>
    </source>
</evidence>
<protein>
    <submittedName>
        <fullName evidence="2">Uncharacterized protein</fullName>
    </submittedName>
</protein>
<feature type="compositionally biased region" description="Polar residues" evidence="1">
    <location>
        <begin position="175"/>
        <end position="184"/>
    </location>
</feature>
<dbReference type="EMBL" id="JBBBDM010000003">
    <property type="protein sequence ID" value="MEI5687232.1"/>
    <property type="molecule type" value="Genomic_DNA"/>
</dbReference>
<proteinExistence type="predicted"/>